<accession>A0A921IT51</accession>
<keyword evidence="6" id="KW-0413">Isomerase</keyword>
<dbReference type="RefSeq" id="WP_273190029.1">
    <property type="nucleotide sequence ID" value="NZ_DYUZ01000023.1"/>
</dbReference>
<organism evidence="11 12">
    <name type="scientific">Enorma phocaeensis</name>
    <dbReference type="NCBI Taxonomy" id="1871019"/>
    <lineage>
        <taxon>Bacteria</taxon>
        <taxon>Bacillati</taxon>
        <taxon>Actinomycetota</taxon>
        <taxon>Coriobacteriia</taxon>
        <taxon>Coriobacteriales</taxon>
        <taxon>Coriobacteriaceae</taxon>
        <taxon>Enorma</taxon>
    </lineage>
</organism>
<name>A0A921IT51_9ACTN</name>
<evidence type="ECO:0000256" key="5">
    <source>
        <dbReference type="ARBA" id="ARBA00022842"/>
    </source>
</evidence>
<evidence type="ECO:0000256" key="4">
    <source>
        <dbReference type="ARBA" id="ARBA00022723"/>
    </source>
</evidence>
<dbReference type="Pfam" id="PF02879">
    <property type="entry name" value="PGM_PMM_II"/>
    <property type="match status" value="1"/>
</dbReference>
<dbReference type="GO" id="GO:0000287">
    <property type="term" value="F:magnesium ion binding"/>
    <property type="evidence" value="ECO:0007669"/>
    <property type="project" value="InterPro"/>
</dbReference>
<dbReference type="GO" id="GO:0005975">
    <property type="term" value="P:carbohydrate metabolic process"/>
    <property type="evidence" value="ECO:0007669"/>
    <property type="project" value="InterPro"/>
</dbReference>
<gene>
    <name evidence="11" type="ORF">K8V70_05590</name>
</gene>
<dbReference type="SUPFAM" id="SSF55957">
    <property type="entry name" value="Phosphoglucomutase, C-terminal domain"/>
    <property type="match status" value="1"/>
</dbReference>
<dbReference type="GO" id="GO:0016868">
    <property type="term" value="F:intramolecular phosphotransferase activity"/>
    <property type="evidence" value="ECO:0007669"/>
    <property type="project" value="InterPro"/>
</dbReference>
<dbReference type="InterPro" id="IPR005846">
    <property type="entry name" value="A-D-PHexomutase_a/b/a-III"/>
</dbReference>
<dbReference type="InterPro" id="IPR005845">
    <property type="entry name" value="A-D-PHexomutase_a/b/a-II"/>
</dbReference>
<dbReference type="InterPro" id="IPR036900">
    <property type="entry name" value="A-D-PHexomutase_C_sf"/>
</dbReference>
<evidence type="ECO:0000256" key="3">
    <source>
        <dbReference type="ARBA" id="ARBA00022553"/>
    </source>
</evidence>
<evidence type="ECO:0000313" key="12">
    <source>
        <dbReference type="Proteomes" id="UP000753256"/>
    </source>
</evidence>
<sequence>MCAMIHFGTDGWFARRDGDFTEESVARIADAVAEFWGRTRPSDIVYVAYDARQDAESFAVLAGRVLAARGLVAMVSNTVAPTPALAWTISRDQRACGGIMVTGSHNPQDYLGIKLFRADGAMLSSDETDEVENALPSDAPEERGAIKRIDLVTSYLDALYASVDGDLIAGAHLKVIYDSLYGAGAGWLPAVLGALGVEIIEIHDAQGADCDDVRPDPVEPWVDDCERAVQDLGAVAGLVTDGDADRAGIVDENGRFVGPDKMCALVLEHLVVNRGYSGRVVLGLSASVLLRRVAASLGCRITTKPVGYEYLYKEMLKGDALVAFDENGAMGQPDWMPERDGFAVCLLVCELMAKSGKTLSQLVDGLDERFGSTYRAKRNLKVENEVVEMFRTMLPGLNPRTVAGREPVAVSHMDGLRMEFEDESWLLMRPSRTKPIVRVYAEAPTIAARDELLEAGCDIARGEDEDSGFSVL</sequence>
<dbReference type="Pfam" id="PF02878">
    <property type="entry name" value="PGM_PMM_I"/>
    <property type="match status" value="1"/>
</dbReference>
<evidence type="ECO:0000259" key="9">
    <source>
        <dbReference type="Pfam" id="PF02879"/>
    </source>
</evidence>
<dbReference type="SUPFAM" id="SSF53738">
    <property type="entry name" value="Phosphoglucomutase, first 3 domains"/>
    <property type="match status" value="2"/>
</dbReference>
<dbReference type="AlphaFoldDB" id="A0A921IT51"/>
<comment type="cofactor">
    <cofactor evidence="1">
        <name>Mg(2+)</name>
        <dbReference type="ChEBI" id="CHEBI:18420"/>
    </cofactor>
</comment>
<dbReference type="PROSITE" id="PS00710">
    <property type="entry name" value="PGM_PMM"/>
    <property type="match status" value="1"/>
</dbReference>
<dbReference type="InterPro" id="IPR016066">
    <property type="entry name" value="A-D-PHexomutase_CS"/>
</dbReference>
<keyword evidence="5 7" id="KW-0460">Magnesium</keyword>
<dbReference type="Gene3D" id="3.40.120.10">
    <property type="entry name" value="Alpha-D-Glucose-1,6-Bisphosphate, subunit A, domain 3"/>
    <property type="match status" value="3"/>
</dbReference>
<feature type="domain" description="Alpha-D-phosphohexomutase alpha/beta/alpha" evidence="10">
    <location>
        <begin position="259"/>
        <end position="365"/>
    </location>
</feature>
<evidence type="ECO:0000256" key="7">
    <source>
        <dbReference type="RuleBase" id="RU004326"/>
    </source>
</evidence>
<protein>
    <submittedName>
        <fullName evidence="11">Phosphoglucomutase/phosphomannomutase family protein</fullName>
    </submittedName>
</protein>
<dbReference type="Pfam" id="PF02880">
    <property type="entry name" value="PGM_PMM_III"/>
    <property type="match status" value="1"/>
</dbReference>
<evidence type="ECO:0000256" key="1">
    <source>
        <dbReference type="ARBA" id="ARBA00001946"/>
    </source>
</evidence>
<dbReference type="InterPro" id="IPR016055">
    <property type="entry name" value="A-D-PHexomutase_a/b/a-I/II/III"/>
</dbReference>
<keyword evidence="4 7" id="KW-0479">Metal-binding</keyword>
<comment type="similarity">
    <text evidence="2 7">Belongs to the phosphohexose mutase family.</text>
</comment>
<reference evidence="11" key="2">
    <citation type="submission" date="2021-09" db="EMBL/GenBank/DDBJ databases">
        <authorList>
            <person name="Gilroy R."/>
        </authorList>
    </citation>
    <scope>NUCLEOTIDE SEQUENCE</scope>
    <source>
        <strain evidence="11">ChiHjej13B12-9602</strain>
    </source>
</reference>
<feature type="domain" description="Alpha-D-phosphohexomutase alpha/beta/alpha" evidence="8">
    <location>
        <begin position="6"/>
        <end position="136"/>
    </location>
</feature>
<dbReference type="PANTHER" id="PTHR43771">
    <property type="entry name" value="PHOSPHOMANNOMUTASE"/>
    <property type="match status" value="1"/>
</dbReference>
<dbReference type="InterPro" id="IPR005844">
    <property type="entry name" value="A-D-PHexomutase_a/b/a-I"/>
</dbReference>
<evidence type="ECO:0000259" key="10">
    <source>
        <dbReference type="Pfam" id="PF02880"/>
    </source>
</evidence>
<comment type="caution">
    <text evidence="11">The sequence shown here is derived from an EMBL/GenBank/DDBJ whole genome shotgun (WGS) entry which is preliminary data.</text>
</comment>
<dbReference type="PRINTS" id="PR00509">
    <property type="entry name" value="PGMPMM"/>
</dbReference>
<dbReference type="Proteomes" id="UP000753256">
    <property type="component" value="Unassembled WGS sequence"/>
</dbReference>
<proteinExistence type="inferred from homology"/>
<feature type="domain" description="Alpha-D-phosphohexomutase alpha/beta/alpha" evidence="9">
    <location>
        <begin position="154"/>
        <end position="254"/>
    </location>
</feature>
<evidence type="ECO:0000256" key="2">
    <source>
        <dbReference type="ARBA" id="ARBA00010231"/>
    </source>
</evidence>
<dbReference type="Gene3D" id="3.30.310.50">
    <property type="entry name" value="Alpha-D-phosphohexomutase, C-terminal domain"/>
    <property type="match status" value="1"/>
</dbReference>
<reference evidence="11" key="1">
    <citation type="journal article" date="2021" name="PeerJ">
        <title>Extensive microbial diversity within the chicken gut microbiome revealed by metagenomics and culture.</title>
        <authorList>
            <person name="Gilroy R."/>
            <person name="Ravi A."/>
            <person name="Getino M."/>
            <person name="Pursley I."/>
            <person name="Horton D.L."/>
            <person name="Alikhan N.F."/>
            <person name="Baker D."/>
            <person name="Gharbi K."/>
            <person name="Hall N."/>
            <person name="Watson M."/>
            <person name="Adriaenssens E.M."/>
            <person name="Foster-Nyarko E."/>
            <person name="Jarju S."/>
            <person name="Secka A."/>
            <person name="Antonio M."/>
            <person name="Oren A."/>
            <person name="Chaudhuri R.R."/>
            <person name="La Ragione R."/>
            <person name="Hildebrand F."/>
            <person name="Pallen M.J."/>
        </authorList>
    </citation>
    <scope>NUCLEOTIDE SEQUENCE</scope>
    <source>
        <strain evidence="11">ChiHjej13B12-9602</strain>
    </source>
</reference>
<evidence type="ECO:0000256" key="6">
    <source>
        <dbReference type="ARBA" id="ARBA00023235"/>
    </source>
</evidence>
<evidence type="ECO:0000313" key="11">
    <source>
        <dbReference type="EMBL" id="HJG37317.1"/>
    </source>
</evidence>
<keyword evidence="3" id="KW-0597">Phosphoprotein</keyword>
<dbReference type="InterPro" id="IPR005841">
    <property type="entry name" value="Alpha-D-phosphohexomutase_SF"/>
</dbReference>
<dbReference type="EMBL" id="DYUZ01000023">
    <property type="protein sequence ID" value="HJG37317.1"/>
    <property type="molecule type" value="Genomic_DNA"/>
</dbReference>
<dbReference type="PANTHER" id="PTHR43771:SF1">
    <property type="entry name" value="PHOSPHOMANNOMUTASE"/>
    <property type="match status" value="1"/>
</dbReference>
<evidence type="ECO:0000259" key="8">
    <source>
        <dbReference type="Pfam" id="PF02878"/>
    </source>
</evidence>